<evidence type="ECO:0000259" key="2">
    <source>
        <dbReference type="Pfam" id="PF07596"/>
    </source>
</evidence>
<dbReference type="PANTHER" id="PTHR30093">
    <property type="entry name" value="GENERAL SECRETION PATHWAY PROTEIN G"/>
    <property type="match status" value="1"/>
</dbReference>
<proteinExistence type="predicted"/>
<dbReference type="Pfam" id="PF07596">
    <property type="entry name" value="SBP_bac_10"/>
    <property type="match status" value="1"/>
</dbReference>
<dbReference type="SUPFAM" id="SSF54523">
    <property type="entry name" value="Pili subunits"/>
    <property type="match status" value="1"/>
</dbReference>
<dbReference type="PANTHER" id="PTHR30093:SF2">
    <property type="entry name" value="TYPE II SECRETION SYSTEM PROTEIN H"/>
    <property type="match status" value="1"/>
</dbReference>
<comment type="caution">
    <text evidence="3">The sequence shown here is derived from an EMBL/GenBank/DDBJ whole genome shotgun (WGS) entry which is preliminary data.</text>
</comment>
<dbReference type="Gene3D" id="3.30.700.10">
    <property type="entry name" value="Glycoprotein, Type 4 Pilin"/>
    <property type="match status" value="1"/>
</dbReference>
<keyword evidence="1" id="KW-0812">Transmembrane</keyword>
<name>A0A844G325_9BACT</name>
<evidence type="ECO:0000313" key="4">
    <source>
        <dbReference type="Proteomes" id="UP000435649"/>
    </source>
</evidence>
<keyword evidence="1" id="KW-0472">Membrane</keyword>
<organism evidence="3 4">
    <name type="scientific">Victivallis lenta</name>
    <dbReference type="NCBI Taxonomy" id="2606640"/>
    <lineage>
        <taxon>Bacteria</taxon>
        <taxon>Pseudomonadati</taxon>
        <taxon>Lentisphaerota</taxon>
        <taxon>Lentisphaeria</taxon>
        <taxon>Victivallales</taxon>
        <taxon>Victivallaceae</taxon>
        <taxon>Victivallis</taxon>
    </lineage>
</organism>
<keyword evidence="4" id="KW-1185">Reference proteome</keyword>
<dbReference type="InterPro" id="IPR045584">
    <property type="entry name" value="Pilin-like"/>
</dbReference>
<dbReference type="RefSeq" id="WP_154418851.1">
    <property type="nucleotide sequence ID" value="NZ_VUNS01000012.1"/>
</dbReference>
<gene>
    <name evidence="3" type="ORF">FYJ85_12025</name>
</gene>
<dbReference type="AlphaFoldDB" id="A0A844G325"/>
<reference evidence="3 4" key="1">
    <citation type="submission" date="2019-08" db="EMBL/GenBank/DDBJ databases">
        <title>In-depth cultivation of the pig gut microbiome towards novel bacterial diversity and tailored functional studies.</title>
        <authorList>
            <person name="Wylensek D."/>
            <person name="Hitch T.C.A."/>
            <person name="Clavel T."/>
        </authorList>
    </citation>
    <scope>NUCLEOTIDE SEQUENCE [LARGE SCALE GENOMIC DNA]</scope>
    <source>
        <strain evidence="3 4">BBE-744-WT-12</strain>
    </source>
</reference>
<keyword evidence="1" id="KW-1133">Transmembrane helix</keyword>
<feature type="transmembrane region" description="Helical" evidence="1">
    <location>
        <begin position="6"/>
        <end position="29"/>
    </location>
</feature>
<dbReference type="InterPro" id="IPR011453">
    <property type="entry name" value="DUF1559"/>
</dbReference>
<dbReference type="InterPro" id="IPR012902">
    <property type="entry name" value="N_methyl_site"/>
</dbReference>
<protein>
    <submittedName>
        <fullName evidence="3">Type II secretion system protein</fullName>
    </submittedName>
</protein>
<dbReference type="EMBL" id="VUNS01000012">
    <property type="protein sequence ID" value="MST97766.1"/>
    <property type="molecule type" value="Genomic_DNA"/>
</dbReference>
<feature type="domain" description="DUF1559" evidence="2">
    <location>
        <begin position="30"/>
        <end position="69"/>
    </location>
</feature>
<evidence type="ECO:0000256" key="1">
    <source>
        <dbReference type="SAM" id="Phobius"/>
    </source>
</evidence>
<dbReference type="Proteomes" id="UP000435649">
    <property type="component" value="Unassembled WGS sequence"/>
</dbReference>
<evidence type="ECO:0000313" key="3">
    <source>
        <dbReference type="EMBL" id="MST97766.1"/>
    </source>
</evidence>
<sequence length="256" mass="28334">MRDRYFTLIELLVVIAIIAILASMLLPALQQARERARTTSCMSNLKQVGLFTMQYTISNHDYLPSVQYANETWARLLRKSQGDTQNLGGTAAASGWYDAASYNAYKPYRCPSVPEGKSKNYRNTQLEVYGMNACLTGAWRNYADWNNTNPQIFFVKITRLGKVPNAGVLDWCPQGSPSNVMIIADSATGNPGDELCSEQIFWVGTNNQKVILRHAGRANILCGDGHASSTGFNDLRPYAVNSSLSIFDANKADLPF</sequence>
<dbReference type="NCBIfam" id="TIGR02532">
    <property type="entry name" value="IV_pilin_GFxxxE"/>
    <property type="match status" value="1"/>
</dbReference>
<accession>A0A844G325</accession>